<organism evidence="1 2">
    <name type="scientific">Staphylococcus aureus</name>
    <dbReference type="NCBI Taxonomy" id="1280"/>
    <lineage>
        <taxon>Bacteria</taxon>
        <taxon>Bacillati</taxon>
        <taxon>Bacillota</taxon>
        <taxon>Bacilli</taxon>
        <taxon>Bacillales</taxon>
        <taxon>Staphylococcaceae</taxon>
        <taxon>Staphylococcus</taxon>
    </lineage>
</organism>
<evidence type="ECO:0000313" key="2">
    <source>
        <dbReference type="Proteomes" id="UP000451682"/>
    </source>
</evidence>
<dbReference type="EMBL" id="QNXF01000003">
    <property type="protein sequence ID" value="TXL40085.1"/>
    <property type="molecule type" value="Genomic_DNA"/>
</dbReference>
<dbReference type="AlphaFoldDB" id="A0AAX2YVS6"/>
<name>A0AAX2YVS6_STAAU</name>
<protein>
    <submittedName>
        <fullName evidence="1">Nitrogen fixation protein NifR</fullName>
    </submittedName>
</protein>
<proteinExistence type="predicted"/>
<comment type="caution">
    <text evidence="1">The sequence shown here is derived from an EMBL/GenBank/DDBJ whole genome shotgun (WGS) entry which is preliminary data.</text>
</comment>
<evidence type="ECO:0000313" key="1">
    <source>
        <dbReference type="EMBL" id="TXL40085.1"/>
    </source>
</evidence>
<dbReference type="Proteomes" id="UP000451682">
    <property type="component" value="Unassembled WGS sequence"/>
</dbReference>
<gene>
    <name evidence="1" type="ORF">DQU50_11390</name>
</gene>
<reference evidence="1 2" key="1">
    <citation type="submission" date="2018-06" db="EMBL/GenBank/DDBJ databases">
        <title>Whole genome sequencing to identify and define MRSA outbreaks.</title>
        <authorList>
            <person name="Sullivan M.J."/>
            <person name="Altman D.R."/>
            <person name="Chacko K."/>
            <person name="Ciferri B."/>
            <person name="Webster E."/>
            <person name="Deikus G."/>
            <person name="Lewis M."/>
            <person name="Khan Z."/>
            <person name="Beckford C."/>
            <person name="Rendo A."/>
            <person name="Samaroo F."/>
            <person name="Sebra R."/>
            <person name="Karam-Howlin R."/>
            <person name="Southwick K."/>
            <person name="Adams E."/>
            <person name="Ying L."/>
            <person name="Kornblum J."/>
            <person name="Factor S."/>
            <person name="Danesh Yazdi M."/>
            <person name="Dingle T."/>
            <person name="Hamula C."/>
            <person name="Bashir A."/>
            <person name="Schadt E."/>
            <person name="Kasarskis A."/>
            <person name="Patel G."/>
            <person name="Wallach F."/>
            <person name="Gibbs K."/>
            <person name="Van Bakel H."/>
        </authorList>
    </citation>
    <scope>NUCLEOTIDE SEQUENCE [LARGE SCALE GENOMIC DNA]</scope>
    <source>
        <strain evidence="2">pt013</strain>
    </source>
</reference>
<accession>A0AAX2YVS6</accession>
<sequence>MIQVISWRGPNKKNFEKKFYKQCKLGWDRNKFCENIISVPLPLAFTKFKCAIRIYV</sequence>